<protein>
    <submittedName>
        <fullName evidence="1">Uncharacterized protein</fullName>
    </submittedName>
</protein>
<gene>
    <name evidence="1" type="ORF">DSM109990_03501</name>
</gene>
<sequence length="42" mass="4722">MAKQRACFQLYFRLTETDGSVIFLAYTLSVRCLAYPDSGDGN</sequence>
<reference evidence="2" key="1">
    <citation type="journal article" date="2022" name="Microorganisms">
        <title>Beyond the ABCs#Discovery of Three New Plasmid Types in Rhodobacterales (RepQ, RepY, RepW).</title>
        <authorList>
            <person name="Freese H.M."/>
            <person name="Ringel V."/>
            <person name="Overmann J."/>
            <person name="Petersen J."/>
        </authorList>
    </citation>
    <scope>NUCLEOTIDE SEQUENCE [LARGE SCALE GENOMIC DNA]</scope>
    <source>
        <strain evidence="2">DSM 109990</strain>
        <plasmid evidence="2">pDSM109990_a</plasmid>
    </source>
</reference>
<accession>A0ABY3ZQ28</accession>
<proteinExistence type="predicted"/>
<dbReference type="Proteomes" id="UP000831019">
    <property type="component" value="Plasmid pDSM109990_a"/>
</dbReference>
<keyword evidence="1" id="KW-0614">Plasmid</keyword>
<dbReference type="EMBL" id="CP085145">
    <property type="protein sequence ID" value="UOA16617.1"/>
    <property type="molecule type" value="Genomic_DNA"/>
</dbReference>
<keyword evidence="2" id="KW-1185">Reference proteome</keyword>
<evidence type="ECO:0000313" key="2">
    <source>
        <dbReference type="Proteomes" id="UP000831019"/>
    </source>
</evidence>
<name>A0ABY3ZQ28_9RHOB</name>
<geneLocation type="plasmid" evidence="1 2">
    <name>pDSM109990_a</name>
</geneLocation>
<organism evidence="1 2">
    <name type="scientific">Sulfitobacter dubius</name>
    <dbReference type="NCBI Taxonomy" id="218673"/>
    <lineage>
        <taxon>Bacteria</taxon>
        <taxon>Pseudomonadati</taxon>
        <taxon>Pseudomonadota</taxon>
        <taxon>Alphaproteobacteria</taxon>
        <taxon>Rhodobacterales</taxon>
        <taxon>Roseobacteraceae</taxon>
        <taxon>Sulfitobacter</taxon>
    </lineage>
</organism>
<evidence type="ECO:0000313" key="1">
    <source>
        <dbReference type="EMBL" id="UOA16617.1"/>
    </source>
</evidence>